<dbReference type="PANTHER" id="PTHR37305:SF1">
    <property type="entry name" value="MEMBRANE PROTEIN"/>
    <property type="match status" value="1"/>
</dbReference>
<feature type="transmembrane region" description="Helical" evidence="1">
    <location>
        <begin position="76"/>
        <end position="94"/>
    </location>
</feature>
<proteinExistence type="predicted"/>
<dbReference type="RefSeq" id="WP_089109423.1">
    <property type="nucleotide sequence ID" value="NZ_BCMF01000007.1"/>
</dbReference>
<sequence>MLNMARADMYRLFHSKGFYITQILMIIVTTISILTSTIGIIGGGSDALSNFQATNQRVVWTGVQCVKAMSSETSALIYFILPLFIMTIGFEFSRQIYKNPLSSGMTRLNYFISKYVIFLLISACQVIFYYLFIFLAGGFKNGFGKITGHFLIKLLQTSSIQLLELSAIFAISTLVMYLFFSTITAVVTTILFPLIITVLVQIFTKQHWLKYFSFQNNVDSAYFTHYTSGQMNQLLLVGFGTIIVCLVLAFLSFRKRNL</sequence>
<dbReference type="OrthoDB" id="3230233at2"/>
<dbReference type="AlphaFoldDB" id="A0A1Z5ICT4"/>
<feature type="transmembrane region" description="Helical" evidence="1">
    <location>
        <begin position="159"/>
        <end position="179"/>
    </location>
</feature>
<keyword evidence="1" id="KW-1133">Transmembrane helix</keyword>
<feature type="transmembrane region" description="Helical" evidence="1">
    <location>
        <begin position="20"/>
        <end position="41"/>
    </location>
</feature>
<feature type="transmembrane region" description="Helical" evidence="1">
    <location>
        <begin position="186"/>
        <end position="204"/>
    </location>
</feature>
<keyword evidence="1" id="KW-0812">Transmembrane</keyword>
<accession>A0A1Z5ICT4</accession>
<comment type="caution">
    <text evidence="2">The sequence shown here is derived from an EMBL/GenBank/DDBJ whole genome shotgun (WGS) entry which is preliminary data.</text>
</comment>
<keyword evidence="3" id="KW-1185">Reference proteome</keyword>
<protein>
    <submittedName>
        <fullName evidence="2">ABC-2 family transporter protein</fullName>
    </submittedName>
</protein>
<gene>
    <name evidence="2" type="ORF">IWT30_01593</name>
</gene>
<reference evidence="2 3" key="1">
    <citation type="submission" date="2015-11" db="EMBL/GenBank/DDBJ databases">
        <title>Draft genome sequences of new species of the genus Lactobacillus isolated from orchardgrass silage.</title>
        <authorList>
            <person name="Tohno M."/>
            <person name="Tanizawa Y."/>
            <person name="Arita M."/>
        </authorList>
    </citation>
    <scope>NUCLEOTIDE SEQUENCE [LARGE SCALE GENOMIC DNA]</scope>
    <source>
        <strain evidence="2 3">IWT30</strain>
    </source>
</reference>
<evidence type="ECO:0000313" key="2">
    <source>
        <dbReference type="EMBL" id="GAW99623.1"/>
    </source>
</evidence>
<feature type="transmembrane region" description="Helical" evidence="1">
    <location>
        <begin position="234"/>
        <end position="253"/>
    </location>
</feature>
<dbReference type="PANTHER" id="PTHR37305">
    <property type="entry name" value="INTEGRAL MEMBRANE PROTEIN-RELATED"/>
    <property type="match status" value="1"/>
</dbReference>
<feature type="transmembrane region" description="Helical" evidence="1">
    <location>
        <begin position="115"/>
        <end position="139"/>
    </location>
</feature>
<dbReference type="EMBL" id="BCMF01000007">
    <property type="protein sequence ID" value="GAW99623.1"/>
    <property type="molecule type" value="Genomic_DNA"/>
</dbReference>
<name>A0A1Z5ICT4_9LACO</name>
<organism evidence="2 3">
    <name type="scientific">Secundilactobacillus mixtipabuli</name>
    <dbReference type="NCBI Taxonomy" id="1435342"/>
    <lineage>
        <taxon>Bacteria</taxon>
        <taxon>Bacillati</taxon>
        <taxon>Bacillota</taxon>
        <taxon>Bacilli</taxon>
        <taxon>Lactobacillales</taxon>
        <taxon>Lactobacillaceae</taxon>
        <taxon>Secundilactobacillus</taxon>
    </lineage>
</organism>
<evidence type="ECO:0000313" key="3">
    <source>
        <dbReference type="Proteomes" id="UP000198374"/>
    </source>
</evidence>
<evidence type="ECO:0000256" key="1">
    <source>
        <dbReference type="SAM" id="Phobius"/>
    </source>
</evidence>
<dbReference type="Proteomes" id="UP000198374">
    <property type="component" value="Unassembled WGS sequence"/>
</dbReference>
<keyword evidence="1" id="KW-0472">Membrane</keyword>